<dbReference type="GO" id="GO:0045905">
    <property type="term" value="P:positive regulation of translational termination"/>
    <property type="evidence" value="ECO:0007669"/>
    <property type="project" value="EnsemblFungi"/>
</dbReference>
<dbReference type="InterPro" id="IPR029063">
    <property type="entry name" value="SAM-dependent_MTases_sf"/>
</dbReference>
<dbReference type="PANTHER" id="PTHR14614:SF156">
    <property type="entry name" value="PROTEIN-LYSINE N-METHYLTRANSFERASE EFM2"/>
    <property type="match status" value="1"/>
</dbReference>
<dbReference type="GO" id="GO:0016279">
    <property type="term" value="F:protein-lysine N-methyltransferase activity"/>
    <property type="evidence" value="ECO:0007669"/>
    <property type="project" value="EnsemblFungi"/>
</dbReference>
<evidence type="ECO:0000313" key="3">
    <source>
        <dbReference type="Proteomes" id="UP000005666"/>
    </source>
</evidence>
<dbReference type="HOGENOM" id="CLU_049351_1_0_1"/>
<dbReference type="GeneID" id="11534625"/>
<dbReference type="SUPFAM" id="SSF53335">
    <property type="entry name" value="S-adenosyl-L-methionine-dependent methyltransferases"/>
    <property type="match status" value="1"/>
</dbReference>
<proteinExistence type="predicted"/>
<evidence type="ECO:0000313" key="2">
    <source>
        <dbReference type="EMBL" id="CCE64766.1"/>
    </source>
</evidence>
<dbReference type="Gene3D" id="3.40.50.150">
    <property type="entry name" value="Vaccinia Virus protein VP39"/>
    <property type="match status" value="1"/>
</dbReference>
<dbReference type="Proteomes" id="UP000005666">
    <property type="component" value="Chromosome 9"/>
</dbReference>
<reference evidence="2 3" key="1">
    <citation type="journal article" date="2011" name="Proc. Natl. Acad. Sci. U.S.A.">
        <title>Evolutionary erosion of yeast sex chromosomes by mating-type switching accidents.</title>
        <authorList>
            <person name="Gordon J.L."/>
            <person name="Armisen D."/>
            <person name="Proux-Wera E."/>
            <person name="Oheigeartaigh S.S."/>
            <person name="Byrne K.P."/>
            <person name="Wolfe K.H."/>
        </authorList>
    </citation>
    <scope>NUCLEOTIDE SEQUENCE [LARGE SCALE GENOMIC DNA]</scope>
    <source>
        <strain evidence="3">ATCC 24235 / CBS 4417 / NBRC 1672 / NRRL Y-8282 / UCD 70-5</strain>
    </source>
</reference>
<dbReference type="AlphaFoldDB" id="G8BXY8"/>
<dbReference type="PANTHER" id="PTHR14614">
    <property type="entry name" value="HEPATOCELLULAR CARCINOMA-ASSOCIATED ANTIGEN"/>
    <property type="match status" value="1"/>
</dbReference>
<name>G8BXY8_TETPH</name>
<dbReference type="EMBL" id="HE612864">
    <property type="protein sequence ID" value="CCE64766.1"/>
    <property type="molecule type" value="Genomic_DNA"/>
</dbReference>
<dbReference type="KEGG" id="tpf:TPHA_0I02650"/>
<gene>
    <name evidence="2" type="primary">TPHA0I02650</name>
    <name evidence="2" type="ordered locus">TPHA_0I02650</name>
</gene>
<organism evidence="2 3">
    <name type="scientific">Tetrapisispora phaffii (strain ATCC 24235 / CBS 4417 / NBRC 1672 / NRRL Y-8282 / UCD 70-5)</name>
    <name type="common">Yeast</name>
    <name type="synonym">Fabospora phaffii</name>
    <dbReference type="NCBI Taxonomy" id="1071381"/>
    <lineage>
        <taxon>Eukaryota</taxon>
        <taxon>Fungi</taxon>
        <taxon>Dikarya</taxon>
        <taxon>Ascomycota</taxon>
        <taxon>Saccharomycotina</taxon>
        <taxon>Saccharomycetes</taxon>
        <taxon>Saccharomycetales</taxon>
        <taxon>Saccharomycetaceae</taxon>
        <taxon>Tetrapisispora</taxon>
    </lineage>
</organism>
<sequence length="421" mass="48397">MFDPLDLFTPEEERVNEVIVQSRYSSKESQVEIENDGDGLGDSIDDSDAKIVSILDLPLIPYANTKVLLCTLILLRPNAQINFNSDESVDSDIAKDVPTDLLDELLKWYTETFPNSNLNTLSKIIEKIPVIKSTSDKESLLNYYTSALKNLEKRLAIGAENDIEHIDLAMKEVVQRISENCGRTAQPSMTREFKLENLHHIVKLYEPSLTADNLGWKTWGSSLVLSQYLINNFNKYINVNNCHVRKVRVLELGAGTGLVGISWGCKWKEEVTSAGNENLQNMELFLTDLPEITNNLAKNVSTNELSDFCKVDVLNWTDPTSFTNTHTEEPFQYILIADPIYSPEHPKWVVDMIVKFLKKPKDGNVSRCFMQIPIREKYQVERETLWRLIEENNLKFTDEQVDYGQDDWGQVQYLYKEIQWK</sequence>
<evidence type="ECO:0000256" key="1">
    <source>
        <dbReference type="ARBA" id="ARBA00022679"/>
    </source>
</evidence>
<keyword evidence="3" id="KW-1185">Reference proteome</keyword>
<dbReference type="OMA" id="DDFGEMK"/>
<accession>G8BXY8</accession>
<dbReference type="Pfam" id="PF10294">
    <property type="entry name" value="Methyltransf_16"/>
    <property type="match status" value="1"/>
</dbReference>
<dbReference type="GO" id="GO:0005829">
    <property type="term" value="C:cytosol"/>
    <property type="evidence" value="ECO:0007669"/>
    <property type="project" value="TreeGrafter"/>
</dbReference>
<keyword evidence="1" id="KW-0808">Transferase</keyword>
<dbReference type="OrthoDB" id="433955at2759"/>
<dbReference type="RefSeq" id="XP_003687200.1">
    <property type="nucleotide sequence ID" value="XM_003687152.1"/>
</dbReference>
<dbReference type="STRING" id="1071381.G8BXY8"/>
<dbReference type="InterPro" id="IPR019410">
    <property type="entry name" value="Methyltransf_16"/>
</dbReference>
<dbReference type="eggNOG" id="KOG2793">
    <property type="taxonomic scope" value="Eukaryota"/>
</dbReference>
<protein>
    <submittedName>
        <fullName evidence="2">Uncharacterized protein</fullName>
    </submittedName>
</protein>